<evidence type="ECO:0000313" key="2">
    <source>
        <dbReference type="Proteomes" id="UP000055048"/>
    </source>
</evidence>
<comment type="caution">
    <text evidence="1">The sequence shown here is derived from an EMBL/GenBank/DDBJ whole genome shotgun (WGS) entry which is preliminary data.</text>
</comment>
<protein>
    <submittedName>
        <fullName evidence="1">Uncharacterized protein</fullName>
    </submittedName>
</protein>
<dbReference type="OrthoDB" id="5930681at2759"/>
<dbReference type="AlphaFoldDB" id="A0A0V0UHG2"/>
<organism evidence="1 2">
    <name type="scientific">Trichinella murrelli</name>
    <dbReference type="NCBI Taxonomy" id="144512"/>
    <lineage>
        <taxon>Eukaryota</taxon>
        <taxon>Metazoa</taxon>
        <taxon>Ecdysozoa</taxon>
        <taxon>Nematoda</taxon>
        <taxon>Enoplea</taxon>
        <taxon>Dorylaimia</taxon>
        <taxon>Trichinellida</taxon>
        <taxon>Trichinellidae</taxon>
        <taxon>Trichinella</taxon>
    </lineage>
</organism>
<dbReference type="Proteomes" id="UP000055048">
    <property type="component" value="Unassembled WGS sequence"/>
</dbReference>
<evidence type="ECO:0000313" key="1">
    <source>
        <dbReference type="EMBL" id="KRX50247.1"/>
    </source>
</evidence>
<dbReference type="EMBL" id="JYDJ01000008">
    <property type="protein sequence ID" value="KRX50247.1"/>
    <property type="molecule type" value="Genomic_DNA"/>
</dbReference>
<gene>
    <name evidence="1" type="ORF">T05_2706</name>
</gene>
<sequence length="88" mass="10447">MYTPVYGYTCYYLPPAFCPDMNSVEWLERLEDFFYVSRVPPSDHGVVAHYLLSDSVRREFYPLGQARENFFKEFKRRLLGTYGPEEST</sequence>
<name>A0A0V0UHG2_9BILA</name>
<accession>A0A0V0UHG2</accession>
<proteinExistence type="predicted"/>
<keyword evidence="2" id="KW-1185">Reference proteome</keyword>
<reference evidence="1 2" key="1">
    <citation type="submission" date="2015-01" db="EMBL/GenBank/DDBJ databases">
        <title>Evolution of Trichinella species and genotypes.</title>
        <authorList>
            <person name="Korhonen P.K."/>
            <person name="Edoardo P."/>
            <person name="Giuseppe L.R."/>
            <person name="Gasser R.B."/>
        </authorList>
    </citation>
    <scope>NUCLEOTIDE SEQUENCE [LARGE SCALE GENOMIC DNA]</scope>
    <source>
        <strain evidence="1">ISS417</strain>
    </source>
</reference>